<name>A0ABR8DXY7_9NOSO</name>
<feature type="transmembrane region" description="Helical" evidence="1">
    <location>
        <begin position="65"/>
        <end position="87"/>
    </location>
</feature>
<dbReference type="EMBL" id="JACJSI010000135">
    <property type="protein sequence ID" value="MBD2534109.1"/>
    <property type="molecule type" value="Genomic_DNA"/>
</dbReference>
<evidence type="ECO:0000313" key="2">
    <source>
        <dbReference type="EMBL" id="MBD2534109.1"/>
    </source>
</evidence>
<organism evidence="2 3">
    <name type="scientific">Nostoc flagelliforme FACHB-838</name>
    <dbReference type="NCBI Taxonomy" id="2692904"/>
    <lineage>
        <taxon>Bacteria</taxon>
        <taxon>Bacillati</taxon>
        <taxon>Cyanobacteriota</taxon>
        <taxon>Cyanophyceae</taxon>
        <taxon>Nostocales</taxon>
        <taxon>Nostocaceae</taxon>
        <taxon>Nostoc</taxon>
    </lineage>
</organism>
<evidence type="ECO:0000256" key="1">
    <source>
        <dbReference type="SAM" id="Phobius"/>
    </source>
</evidence>
<sequence>MEQQEQTHRKALNIHLKKDGELNLSGLTLENLSSEEFLIVQQLIDESIARSHSNRQIEELMQRGMMAQTAIAAITVLMFSFMGIYGITRYIGSQVQQVQESYTQESEVRSQNSGELNR</sequence>
<keyword evidence="1" id="KW-0812">Transmembrane</keyword>
<proteinExistence type="predicted"/>
<reference evidence="2 3" key="1">
    <citation type="journal article" date="2020" name="ISME J.">
        <title>Comparative genomics reveals insights into cyanobacterial evolution and habitat adaptation.</title>
        <authorList>
            <person name="Chen M.Y."/>
            <person name="Teng W.K."/>
            <person name="Zhao L."/>
            <person name="Hu C.X."/>
            <person name="Zhou Y.K."/>
            <person name="Han B.P."/>
            <person name="Song L.R."/>
            <person name="Shu W.S."/>
        </authorList>
    </citation>
    <scope>NUCLEOTIDE SEQUENCE [LARGE SCALE GENOMIC DNA]</scope>
    <source>
        <strain evidence="2 3">FACHB-838</strain>
    </source>
</reference>
<keyword evidence="3" id="KW-1185">Reference proteome</keyword>
<accession>A0ABR8DXY7</accession>
<protein>
    <submittedName>
        <fullName evidence="2">Uncharacterized protein</fullName>
    </submittedName>
</protein>
<keyword evidence="1" id="KW-0472">Membrane</keyword>
<gene>
    <name evidence="2" type="ORF">H6G97_33070</name>
</gene>
<keyword evidence="1" id="KW-1133">Transmembrane helix</keyword>
<comment type="caution">
    <text evidence="2">The sequence shown here is derived from an EMBL/GenBank/DDBJ whole genome shotgun (WGS) entry which is preliminary data.</text>
</comment>
<dbReference type="RefSeq" id="WP_190944632.1">
    <property type="nucleotide sequence ID" value="NZ_JACJSI010000135.1"/>
</dbReference>
<evidence type="ECO:0000313" key="3">
    <source>
        <dbReference type="Proteomes" id="UP000623440"/>
    </source>
</evidence>
<dbReference type="Proteomes" id="UP000623440">
    <property type="component" value="Unassembled WGS sequence"/>
</dbReference>